<feature type="compositionally biased region" description="Low complexity" evidence="1">
    <location>
        <begin position="340"/>
        <end position="349"/>
    </location>
</feature>
<evidence type="ECO:0000313" key="4">
    <source>
        <dbReference type="Proteomes" id="UP001161017"/>
    </source>
</evidence>
<evidence type="ECO:0000259" key="2">
    <source>
        <dbReference type="SMART" id="SM00471"/>
    </source>
</evidence>
<dbReference type="SUPFAM" id="SSF46689">
    <property type="entry name" value="Homeodomain-like"/>
    <property type="match status" value="1"/>
</dbReference>
<feature type="compositionally biased region" description="Low complexity" evidence="1">
    <location>
        <begin position="544"/>
        <end position="554"/>
    </location>
</feature>
<protein>
    <recommendedName>
        <fullName evidence="2">HD/PDEase domain-containing protein</fullName>
    </recommendedName>
</protein>
<feature type="compositionally biased region" description="Polar residues" evidence="1">
    <location>
        <begin position="251"/>
        <end position="273"/>
    </location>
</feature>
<organism evidence="3 4">
    <name type="scientific">Ramalina farinacea</name>
    <dbReference type="NCBI Taxonomy" id="258253"/>
    <lineage>
        <taxon>Eukaryota</taxon>
        <taxon>Fungi</taxon>
        <taxon>Dikarya</taxon>
        <taxon>Ascomycota</taxon>
        <taxon>Pezizomycotina</taxon>
        <taxon>Lecanoromycetes</taxon>
        <taxon>OSLEUM clade</taxon>
        <taxon>Lecanoromycetidae</taxon>
        <taxon>Lecanorales</taxon>
        <taxon>Lecanorineae</taxon>
        <taxon>Ramalinaceae</taxon>
        <taxon>Ramalina</taxon>
    </lineage>
</organism>
<feature type="compositionally biased region" description="Polar residues" evidence="1">
    <location>
        <begin position="286"/>
        <end position="308"/>
    </location>
</feature>
<feature type="domain" description="HD/PDEase" evidence="2">
    <location>
        <begin position="198"/>
        <end position="450"/>
    </location>
</feature>
<feature type="compositionally biased region" description="Polar residues" evidence="1">
    <location>
        <begin position="355"/>
        <end position="370"/>
    </location>
</feature>
<accession>A0AA43QLY6</accession>
<dbReference type="Gene3D" id="1.10.472.50">
    <property type="entry name" value="HD-domain/PDEase-like"/>
    <property type="match status" value="1"/>
</dbReference>
<feature type="region of interest" description="Disordered" evidence="1">
    <location>
        <begin position="505"/>
        <end position="609"/>
    </location>
</feature>
<dbReference type="PANTHER" id="PTHR33594:SF1">
    <property type="entry name" value="HD_PDEASE DOMAIN-CONTAINING PROTEIN"/>
    <property type="match status" value="1"/>
</dbReference>
<sequence length="621" mass="69286">MPPPFSEAFRATIKKAMEEGKDDKTIKAEHKISSRKVKAMREQWQKSGEVWVKKRKIGGGRPKIITPAYEEEIRKFLDHNPEAFIKDIAQWLRVQCQLQVDETTVWRTVERRGWLKDRPRKPPGRDSQGMWVRSLPRDENGEPIRNWVEGMPIVANKDPPRKWRTSEAARKKRRTADERLLEDTREFVKEVMSNPKFDGSHDYGHVERVTNMAMYLLKCEQAAHPDVLYDPTLLQLAALMHDVEDHKYMTASGTGNENGQQNGVTPSGNGTQNPPHFNYPPPPPGTVNTPNQQHNSAAPQSAAGATSYQTPNPQPSQPMPASAPPSFPWPANIPPPPSRPQHQTPSQPHNPAVAQMQTPSQPTLQQNVSEPQTPVQTAQQAALTHHFKALHTPPHLTHILVHLIPQISFSYSQSHPQEILDTVRAHPELAILQDADRLDALGGIGLARAFSFGGMKKRRMEDTLEHFEEKLFGLAEGMWTAEGRRIGQERKRKLEIFKGWWAEEQDGKDYLPPEEGAGEDGERNGSGSSSSGAGQQRGQGGGSQSTNGGSSDDGVNGMVENHPVQPPHTIGRQQSQLQQQYQQQHQQQGMWGMPGNANGAGNRGQMDDPGLQLMGEMYGLR</sequence>
<feature type="compositionally biased region" description="Low complexity" evidence="1">
    <location>
        <begin position="573"/>
        <end position="588"/>
    </location>
</feature>
<evidence type="ECO:0000313" key="3">
    <source>
        <dbReference type="EMBL" id="MDI1488034.1"/>
    </source>
</evidence>
<dbReference type="InterPro" id="IPR003607">
    <property type="entry name" value="HD/PDEase_dom"/>
</dbReference>
<feature type="region of interest" description="Disordered" evidence="1">
    <location>
        <begin position="249"/>
        <end position="379"/>
    </location>
</feature>
<dbReference type="SUPFAM" id="SSF109604">
    <property type="entry name" value="HD-domain/PDEase-like"/>
    <property type="match status" value="1"/>
</dbReference>
<gene>
    <name evidence="3" type="ORF">OHK93_007308</name>
</gene>
<feature type="region of interest" description="Disordered" evidence="1">
    <location>
        <begin position="115"/>
        <end position="135"/>
    </location>
</feature>
<dbReference type="SMART" id="SM00471">
    <property type="entry name" value="HDc"/>
    <property type="match status" value="1"/>
</dbReference>
<dbReference type="Gene3D" id="1.10.3210.50">
    <property type="match status" value="1"/>
</dbReference>
<dbReference type="PANTHER" id="PTHR33594">
    <property type="entry name" value="SUPERFAMILY HYDROLASE, PUTATIVE (AFU_ORTHOLOGUE AFUA_1G03035)-RELATED"/>
    <property type="match status" value="1"/>
</dbReference>
<evidence type="ECO:0000256" key="1">
    <source>
        <dbReference type="SAM" id="MobiDB-lite"/>
    </source>
</evidence>
<reference evidence="3" key="1">
    <citation type="journal article" date="2023" name="Genome Biol. Evol.">
        <title>First Whole Genome Sequence and Flow Cytometry Genome Size Data for the Lichen-Forming Fungus Ramalina farinacea (Ascomycota).</title>
        <authorList>
            <person name="Llewellyn T."/>
            <person name="Mian S."/>
            <person name="Hill R."/>
            <person name="Leitch I.J."/>
            <person name="Gaya E."/>
        </authorList>
    </citation>
    <scope>NUCLEOTIDE SEQUENCE</scope>
    <source>
        <strain evidence="3">LIQ254RAFAR</strain>
    </source>
</reference>
<dbReference type="EMBL" id="JAPUFD010000006">
    <property type="protein sequence ID" value="MDI1488034.1"/>
    <property type="molecule type" value="Genomic_DNA"/>
</dbReference>
<dbReference type="CDD" id="cd00077">
    <property type="entry name" value="HDc"/>
    <property type="match status" value="1"/>
</dbReference>
<name>A0AA43QLY6_9LECA</name>
<dbReference type="AlphaFoldDB" id="A0AA43QLY6"/>
<comment type="caution">
    <text evidence="3">The sequence shown here is derived from an EMBL/GenBank/DDBJ whole genome shotgun (WGS) entry which is preliminary data.</text>
</comment>
<dbReference type="InterPro" id="IPR009057">
    <property type="entry name" value="Homeodomain-like_sf"/>
</dbReference>
<feature type="compositionally biased region" description="Pro residues" evidence="1">
    <location>
        <begin position="312"/>
        <end position="339"/>
    </location>
</feature>
<keyword evidence="4" id="KW-1185">Reference proteome</keyword>
<dbReference type="Proteomes" id="UP001161017">
    <property type="component" value="Unassembled WGS sequence"/>
</dbReference>
<feature type="compositionally biased region" description="Low complexity" evidence="1">
    <location>
        <begin position="525"/>
        <end position="534"/>
    </location>
</feature>
<proteinExistence type="predicted"/>